<keyword evidence="3" id="KW-1185">Reference proteome</keyword>
<evidence type="ECO:0000313" key="3">
    <source>
        <dbReference type="Proteomes" id="UP000620139"/>
    </source>
</evidence>
<reference evidence="2" key="1">
    <citation type="submission" date="2020-12" db="EMBL/GenBank/DDBJ databases">
        <title>The genome sequence of Inhella sp. 4Y17.</title>
        <authorList>
            <person name="Liu Y."/>
        </authorList>
    </citation>
    <scope>NUCLEOTIDE SEQUENCE</scope>
    <source>
        <strain evidence="2">4Y10</strain>
    </source>
</reference>
<evidence type="ECO:0000256" key="1">
    <source>
        <dbReference type="ARBA" id="ARBA00022801"/>
    </source>
</evidence>
<dbReference type="InterPro" id="IPR036412">
    <property type="entry name" value="HAD-like_sf"/>
</dbReference>
<keyword evidence="1 2" id="KW-0378">Hydrolase</keyword>
<dbReference type="InterPro" id="IPR051540">
    <property type="entry name" value="S-2-haloacid_dehalogenase"/>
</dbReference>
<dbReference type="InterPro" id="IPR006439">
    <property type="entry name" value="HAD-SF_hydro_IA"/>
</dbReference>
<name>A0A931ITA4_9BURK</name>
<organism evidence="2 3">
    <name type="scientific">Inhella gelatinilytica</name>
    <dbReference type="NCBI Taxonomy" id="2795030"/>
    <lineage>
        <taxon>Bacteria</taxon>
        <taxon>Pseudomonadati</taxon>
        <taxon>Pseudomonadota</taxon>
        <taxon>Betaproteobacteria</taxon>
        <taxon>Burkholderiales</taxon>
        <taxon>Sphaerotilaceae</taxon>
        <taxon>Inhella</taxon>
    </lineage>
</organism>
<dbReference type="Gene3D" id="1.20.120.1600">
    <property type="match status" value="1"/>
</dbReference>
<dbReference type="SFLD" id="SFLDS00003">
    <property type="entry name" value="Haloacid_Dehalogenase"/>
    <property type="match status" value="1"/>
</dbReference>
<dbReference type="SFLD" id="SFLDG01129">
    <property type="entry name" value="C1.5:_HAD__Beta-PGM__Phosphata"/>
    <property type="match status" value="1"/>
</dbReference>
<dbReference type="AlphaFoldDB" id="A0A931ITA4"/>
<dbReference type="NCBIfam" id="TIGR01549">
    <property type="entry name" value="HAD-SF-IA-v1"/>
    <property type="match status" value="1"/>
</dbReference>
<comment type="caution">
    <text evidence="2">The sequence shown here is derived from an EMBL/GenBank/DDBJ whole genome shotgun (WGS) entry which is preliminary data.</text>
</comment>
<dbReference type="SUPFAM" id="SSF56784">
    <property type="entry name" value="HAD-like"/>
    <property type="match status" value="1"/>
</dbReference>
<dbReference type="PANTHER" id="PTHR43316">
    <property type="entry name" value="HYDROLASE, HALOACID DELAHOGENASE-RELATED"/>
    <property type="match status" value="1"/>
</dbReference>
<evidence type="ECO:0000313" key="2">
    <source>
        <dbReference type="EMBL" id="MBH9551724.1"/>
    </source>
</evidence>
<dbReference type="Gene3D" id="3.40.50.1000">
    <property type="entry name" value="HAD superfamily/HAD-like"/>
    <property type="match status" value="1"/>
</dbReference>
<dbReference type="Proteomes" id="UP000620139">
    <property type="component" value="Unassembled WGS sequence"/>
</dbReference>
<dbReference type="EMBL" id="JAEDAL010000001">
    <property type="protein sequence ID" value="MBH9551724.1"/>
    <property type="molecule type" value="Genomic_DNA"/>
</dbReference>
<gene>
    <name evidence="2" type="ORF">I7X43_02580</name>
</gene>
<proteinExistence type="predicted"/>
<dbReference type="NCBIfam" id="TIGR01509">
    <property type="entry name" value="HAD-SF-IA-v3"/>
    <property type="match status" value="1"/>
</dbReference>
<dbReference type="Pfam" id="PF00702">
    <property type="entry name" value="Hydrolase"/>
    <property type="match status" value="1"/>
</dbReference>
<accession>A0A931ITA4</accession>
<dbReference type="GO" id="GO:0016787">
    <property type="term" value="F:hydrolase activity"/>
    <property type="evidence" value="ECO:0007669"/>
    <property type="project" value="UniProtKB-KW"/>
</dbReference>
<sequence>MTKPSSVRALTLDLDETLWPIAPVIERAEAALHVWLAQNAPATAARFDVAALRELRDTVALEFPDRAHDFTWARKVSIERALVAAGDDAAWAEPAFEHFFEWRHRVTLFPDALPALTRLAARFPLLALTNGNAELHRMGLAHFFVGRLSARDHGRGKPHADFFQAGCERLGVSPGQALHVGDDAALDIEGAHAAGQPSAWIVRPHHGMPPAPLHAKPVFVGADLLQLADWLGA</sequence>
<dbReference type="RefSeq" id="WP_198099326.1">
    <property type="nucleotide sequence ID" value="NZ_JAEDAL010000001.1"/>
</dbReference>
<protein>
    <submittedName>
        <fullName evidence="2">HAD-IA family hydrolase</fullName>
    </submittedName>
</protein>
<dbReference type="InterPro" id="IPR023214">
    <property type="entry name" value="HAD_sf"/>
</dbReference>
<dbReference type="PANTHER" id="PTHR43316:SF3">
    <property type="entry name" value="HALOACID DEHALOGENASE, TYPE II (AFU_ORTHOLOGUE AFUA_2G07750)-RELATED"/>
    <property type="match status" value="1"/>
</dbReference>